<feature type="signal peptide" evidence="1">
    <location>
        <begin position="1"/>
        <end position="15"/>
    </location>
</feature>
<keyword evidence="3" id="KW-1185">Reference proteome</keyword>
<reference evidence="2 3" key="1">
    <citation type="journal article" date="2017" name="Gigascience">
        <title>Draft genome of the honey bee ectoparasitic mite, Tropilaelaps mercedesae, is shaped by the parasitic life history.</title>
        <authorList>
            <person name="Dong X."/>
            <person name="Armstrong S.D."/>
            <person name="Xia D."/>
            <person name="Makepeace B.L."/>
            <person name="Darby A.C."/>
            <person name="Kadowaki T."/>
        </authorList>
    </citation>
    <scope>NUCLEOTIDE SEQUENCE [LARGE SCALE GENOMIC DNA]</scope>
    <source>
        <strain evidence="2">Wuxi-XJTLU</strain>
    </source>
</reference>
<evidence type="ECO:0000313" key="3">
    <source>
        <dbReference type="Proteomes" id="UP000192247"/>
    </source>
</evidence>
<feature type="non-terminal residue" evidence="2">
    <location>
        <position position="54"/>
    </location>
</feature>
<name>A0A1V9XNK6_9ACAR</name>
<evidence type="ECO:0000313" key="2">
    <source>
        <dbReference type="EMBL" id="OQR74948.1"/>
    </source>
</evidence>
<comment type="caution">
    <text evidence="2">The sequence shown here is derived from an EMBL/GenBank/DDBJ whole genome shotgun (WGS) entry which is preliminary data.</text>
</comment>
<accession>A0A1V9XNK6</accession>
<protein>
    <submittedName>
        <fullName evidence="2">Uncharacterized protein</fullName>
    </submittedName>
</protein>
<organism evidence="2 3">
    <name type="scientific">Tropilaelaps mercedesae</name>
    <dbReference type="NCBI Taxonomy" id="418985"/>
    <lineage>
        <taxon>Eukaryota</taxon>
        <taxon>Metazoa</taxon>
        <taxon>Ecdysozoa</taxon>
        <taxon>Arthropoda</taxon>
        <taxon>Chelicerata</taxon>
        <taxon>Arachnida</taxon>
        <taxon>Acari</taxon>
        <taxon>Parasitiformes</taxon>
        <taxon>Mesostigmata</taxon>
        <taxon>Gamasina</taxon>
        <taxon>Dermanyssoidea</taxon>
        <taxon>Laelapidae</taxon>
        <taxon>Tropilaelaps</taxon>
    </lineage>
</organism>
<feature type="chain" id="PRO_5012506435" evidence="1">
    <location>
        <begin position="16"/>
        <end position="54"/>
    </location>
</feature>
<dbReference type="AlphaFoldDB" id="A0A1V9XNK6"/>
<dbReference type="EMBL" id="MNPL01007121">
    <property type="protein sequence ID" value="OQR74948.1"/>
    <property type="molecule type" value="Genomic_DNA"/>
</dbReference>
<evidence type="ECO:0000256" key="1">
    <source>
        <dbReference type="SAM" id="SignalP"/>
    </source>
</evidence>
<keyword evidence="1" id="KW-0732">Signal</keyword>
<dbReference type="Proteomes" id="UP000192247">
    <property type="component" value="Unassembled WGS sequence"/>
</dbReference>
<proteinExistence type="predicted"/>
<dbReference type="InParanoid" id="A0A1V9XNK6"/>
<sequence length="54" mass="6015">MKLILVCAVIATVVAQQEMVQVNDIARNMYQEPQSYLNNYVPPAVYVQPPGLPP</sequence>
<gene>
    <name evidence="2" type="ORF">BIW11_08747</name>
</gene>